<evidence type="ECO:0000313" key="1">
    <source>
        <dbReference type="EMBL" id="POM82541.1"/>
    </source>
</evidence>
<evidence type="ECO:0000313" key="2">
    <source>
        <dbReference type="Proteomes" id="UP000236928"/>
    </source>
</evidence>
<dbReference type="EMBL" id="JIBK01000004">
    <property type="protein sequence ID" value="POM82541.1"/>
    <property type="molecule type" value="Genomic_DNA"/>
</dbReference>
<dbReference type="OrthoDB" id="340919at2759"/>
<reference evidence="1 2" key="1">
    <citation type="submission" date="2014-04" db="EMBL/GenBank/DDBJ databases">
        <title>Comparative Genomics of Cryptosporidium Species.</title>
        <authorList>
            <person name="Silva J.C."/>
            <person name="Su Q."/>
            <person name="Chalmers R."/>
            <person name="Chibucos M.C."/>
            <person name="Elwin K."/>
            <person name="Godinez A."/>
            <person name="Guo F."/>
            <person name="Huynh K."/>
            <person name="Orvis J."/>
            <person name="Ott S."/>
            <person name="Sadzewicz L."/>
            <person name="Sengamalay N."/>
            <person name="Shetty A."/>
            <person name="Sun M."/>
            <person name="Tallon L."/>
            <person name="Xiao L."/>
            <person name="Zhang H."/>
            <person name="Fraser C.M."/>
            <person name="Zhu G."/>
            <person name="Kissinger J."/>
            <person name="Widmer G."/>
        </authorList>
    </citation>
    <scope>NUCLEOTIDE SEQUENCE [LARGE SCALE GENOMIC DNA]</scope>
    <source>
        <strain evidence="1 2">UKMEL1</strain>
    </source>
</reference>
<accession>A0A2P4YXK6</accession>
<organism evidence="1 2">
    <name type="scientific">Cryptosporidium meleagridis</name>
    <dbReference type="NCBI Taxonomy" id="93969"/>
    <lineage>
        <taxon>Eukaryota</taxon>
        <taxon>Sar</taxon>
        <taxon>Alveolata</taxon>
        <taxon>Apicomplexa</taxon>
        <taxon>Conoidasida</taxon>
        <taxon>Coccidia</taxon>
        <taxon>Eucoccidiorida</taxon>
        <taxon>Eimeriorina</taxon>
        <taxon>Cryptosporidiidae</taxon>
        <taxon>Cryptosporidium</taxon>
    </lineage>
</organism>
<sequence length="210" mass="24965">MRASCDFSLRKGFRNNIDDLELIICRNSNNFECEIGIECMNILRRYYFFVAIVYEIISILDCVSRSPGIEFRMYLSKYLSELNYYRNLFGEYTMDKGRSAFLFETIHEFPKRKASFLNIQDLEKSSNKPTNIYKLSKIPQKLLVTKIYKSNLIARISHIVQLRKCIRAGKNDLLTLLEDLERKNEKPQSISFQKFFLNKFHRREPLQKAK</sequence>
<name>A0A2P4YXK6_9CRYT</name>
<proteinExistence type="predicted"/>
<keyword evidence="2" id="KW-1185">Reference proteome</keyword>
<gene>
    <name evidence="1" type="ORF">CmeUKMEL1_02910</name>
</gene>
<dbReference type="Proteomes" id="UP000236928">
    <property type="component" value="Unassembled WGS sequence"/>
</dbReference>
<comment type="caution">
    <text evidence="1">The sequence shown here is derived from an EMBL/GenBank/DDBJ whole genome shotgun (WGS) entry which is preliminary data.</text>
</comment>
<protein>
    <submittedName>
        <fullName evidence="1">Uncharacterized protein</fullName>
    </submittedName>
</protein>
<dbReference type="VEuPathDB" id="CryptoDB:CmeUKMEL1_02910"/>
<dbReference type="AlphaFoldDB" id="A0A2P4YXK6"/>